<dbReference type="EMBL" id="JACHHT010000001">
    <property type="protein sequence ID" value="MBB6520261.1"/>
    <property type="molecule type" value="Genomic_DNA"/>
</dbReference>
<evidence type="ECO:0000313" key="1">
    <source>
        <dbReference type="EMBL" id="MBB6520261.1"/>
    </source>
</evidence>
<dbReference type="AlphaFoldDB" id="A0A7X0MU50"/>
<dbReference type="Pfam" id="PF13279">
    <property type="entry name" value="4HBT_2"/>
    <property type="match status" value="1"/>
</dbReference>
<dbReference type="Gene3D" id="3.10.129.10">
    <property type="entry name" value="Hotdog Thioesterase"/>
    <property type="match status" value="1"/>
</dbReference>
<accession>A0A7X0MU50</accession>
<dbReference type="GO" id="GO:0016787">
    <property type="term" value="F:hydrolase activity"/>
    <property type="evidence" value="ECO:0007669"/>
    <property type="project" value="UniProtKB-KW"/>
</dbReference>
<evidence type="ECO:0000313" key="2">
    <source>
        <dbReference type="Proteomes" id="UP000528457"/>
    </source>
</evidence>
<dbReference type="CDD" id="cd00586">
    <property type="entry name" value="4HBT"/>
    <property type="match status" value="1"/>
</dbReference>
<sequence length="158" mass="18247">MRETFSGCVEEAWIDLNQHMNMGYYLVVFDLATANFYRDLNIGGVCHLESGQTIFSIESRICYRKELRLGEAFVIHSQLLGFDHNKVHYLHKMLTADELELVAMNECMSINVDERSRKSTPFNEASVAGLRKARFEDEGLEVDPWVGQSLRQIKWPVE</sequence>
<comment type="caution">
    <text evidence="1">The sequence shown here is derived from an EMBL/GenBank/DDBJ whole genome shotgun (WGS) entry which is preliminary data.</text>
</comment>
<dbReference type="InterPro" id="IPR029069">
    <property type="entry name" value="HotDog_dom_sf"/>
</dbReference>
<name>A0A7X0MU50_9GAMM</name>
<dbReference type="RefSeq" id="WP_166851754.1">
    <property type="nucleotide sequence ID" value="NZ_JAAONY010000001.1"/>
</dbReference>
<organism evidence="1 2">
    <name type="scientific">Pseudoteredinibacter isoporae</name>
    <dbReference type="NCBI Taxonomy" id="570281"/>
    <lineage>
        <taxon>Bacteria</taxon>
        <taxon>Pseudomonadati</taxon>
        <taxon>Pseudomonadota</taxon>
        <taxon>Gammaproteobacteria</taxon>
        <taxon>Cellvibrionales</taxon>
        <taxon>Cellvibrionaceae</taxon>
        <taxon>Pseudoteredinibacter</taxon>
    </lineage>
</organism>
<proteinExistence type="predicted"/>
<dbReference type="EC" id="3.1.2.-" evidence="1"/>
<keyword evidence="2" id="KW-1185">Reference proteome</keyword>
<gene>
    <name evidence="1" type="ORF">HNR48_000539</name>
</gene>
<dbReference type="Proteomes" id="UP000528457">
    <property type="component" value="Unassembled WGS sequence"/>
</dbReference>
<reference evidence="1 2" key="1">
    <citation type="submission" date="2020-08" db="EMBL/GenBank/DDBJ databases">
        <title>Genomic Encyclopedia of Type Strains, Phase IV (KMG-IV): sequencing the most valuable type-strain genomes for metagenomic binning, comparative biology and taxonomic classification.</title>
        <authorList>
            <person name="Goeker M."/>
        </authorList>
    </citation>
    <scope>NUCLEOTIDE SEQUENCE [LARGE SCALE GENOMIC DNA]</scope>
    <source>
        <strain evidence="1 2">DSM 22368</strain>
    </source>
</reference>
<protein>
    <submittedName>
        <fullName evidence="1">Acyl-CoA thioester hydrolase</fullName>
        <ecNumber evidence="1">3.1.2.-</ecNumber>
    </submittedName>
</protein>
<dbReference type="InParanoid" id="A0A7X0MU50"/>
<dbReference type="SUPFAM" id="SSF54637">
    <property type="entry name" value="Thioesterase/thiol ester dehydrase-isomerase"/>
    <property type="match status" value="1"/>
</dbReference>
<keyword evidence="1" id="KW-0378">Hydrolase</keyword>